<dbReference type="InterPro" id="IPR050259">
    <property type="entry name" value="SDR"/>
</dbReference>
<dbReference type="SUPFAM" id="SSF51735">
    <property type="entry name" value="NAD(P)-binding Rossmann-fold domains"/>
    <property type="match status" value="1"/>
</dbReference>
<dbReference type="PANTHER" id="PTHR42879">
    <property type="entry name" value="3-OXOACYL-(ACYL-CARRIER-PROTEIN) REDUCTASE"/>
    <property type="match status" value="1"/>
</dbReference>
<evidence type="ECO:0000313" key="3">
    <source>
        <dbReference type="EMBL" id="GGE24935.1"/>
    </source>
</evidence>
<reference evidence="3" key="2">
    <citation type="submission" date="2020-09" db="EMBL/GenBank/DDBJ databases">
        <authorList>
            <person name="Sun Q."/>
            <person name="Zhou Y."/>
        </authorList>
    </citation>
    <scope>NUCLEOTIDE SEQUENCE</scope>
    <source>
        <strain evidence="3">CGMCC 1.15179</strain>
    </source>
</reference>
<comment type="caution">
    <text evidence="3">The sequence shown here is derived from an EMBL/GenBank/DDBJ whole genome shotgun (WGS) entry which is preliminary data.</text>
</comment>
<dbReference type="PRINTS" id="PR00080">
    <property type="entry name" value="SDRFAMILY"/>
</dbReference>
<dbReference type="InterPro" id="IPR002347">
    <property type="entry name" value="SDR_fam"/>
</dbReference>
<sequence length="229" mass="24610">MAVALAREGADVAVGYYQSEGQARHVVEKCRQKGVRSHAYPMNVAEETDVEQALLEVQNTLGSPDILVHSAGITGDSLLFQDVTPQEYDRVMDVHVRGAYHLIRHTIPDMISRKHGRIILLSSIWGEAGGAGEVVYSAAKGAINALARALAKELAPSGITVNTVSPGAIDTDMLRAQLSEEELESLATVIPAGRLGKPEEVAKMVVYLCHPDAGYVTGQVMHINGGWYP</sequence>
<keyword evidence="4" id="KW-1185">Reference proteome</keyword>
<dbReference type="FunFam" id="3.40.50.720:FF:000173">
    <property type="entry name" value="3-oxoacyl-[acyl-carrier protein] reductase"/>
    <property type="match status" value="1"/>
</dbReference>
<dbReference type="PANTHER" id="PTHR42879:SF2">
    <property type="entry name" value="3-OXOACYL-[ACYL-CARRIER-PROTEIN] REDUCTASE FABG"/>
    <property type="match status" value="1"/>
</dbReference>
<dbReference type="InterPro" id="IPR020904">
    <property type="entry name" value="Sc_DH/Rdtase_CS"/>
</dbReference>
<dbReference type="InterPro" id="IPR036291">
    <property type="entry name" value="NAD(P)-bd_dom_sf"/>
</dbReference>
<dbReference type="Proteomes" id="UP000625210">
    <property type="component" value="Unassembled WGS sequence"/>
</dbReference>
<evidence type="ECO:0000313" key="4">
    <source>
        <dbReference type="Proteomes" id="UP000625210"/>
    </source>
</evidence>
<dbReference type="GO" id="GO:0016491">
    <property type="term" value="F:oxidoreductase activity"/>
    <property type="evidence" value="ECO:0007669"/>
    <property type="project" value="UniProtKB-KW"/>
</dbReference>
<dbReference type="NCBIfam" id="NF047420">
    <property type="entry name" value="EF_P_mod_YmfI"/>
    <property type="match status" value="1"/>
</dbReference>
<reference evidence="3" key="1">
    <citation type="journal article" date="2014" name="Int. J. Syst. Evol. Microbiol.">
        <title>Complete genome sequence of Corynebacterium casei LMG S-19264T (=DSM 44701T), isolated from a smear-ripened cheese.</title>
        <authorList>
            <consortium name="US DOE Joint Genome Institute (JGI-PGF)"/>
            <person name="Walter F."/>
            <person name="Albersmeier A."/>
            <person name="Kalinowski J."/>
            <person name="Ruckert C."/>
        </authorList>
    </citation>
    <scope>NUCLEOTIDE SEQUENCE</scope>
    <source>
        <strain evidence="3">CGMCC 1.15179</strain>
    </source>
</reference>
<dbReference type="GO" id="GO:0032787">
    <property type="term" value="P:monocarboxylic acid metabolic process"/>
    <property type="evidence" value="ECO:0007669"/>
    <property type="project" value="UniProtKB-ARBA"/>
</dbReference>
<accession>A0A8J2VJB3</accession>
<organism evidence="3 4">
    <name type="scientific">Marinithermofilum abyssi</name>
    <dbReference type="NCBI Taxonomy" id="1571185"/>
    <lineage>
        <taxon>Bacteria</taxon>
        <taxon>Bacillati</taxon>
        <taxon>Bacillota</taxon>
        <taxon>Bacilli</taxon>
        <taxon>Bacillales</taxon>
        <taxon>Thermoactinomycetaceae</taxon>
        <taxon>Marinithermofilum</taxon>
    </lineage>
</organism>
<dbReference type="Pfam" id="PF13561">
    <property type="entry name" value="adh_short_C2"/>
    <property type="match status" value="1"/>
</dbReference>
<dbReference type="EMBL" id="BMHQ01000011">
    <property type="protein sequence ID" value="GGE24935.1"/>
    <property type="molecule type" value="Genomic_DNA"/>
</dbReference>
<name>A0A8J2VJB3_9BACL</name>
<proteinExistence type="inferred from homology"/>
<dbReference type="PROSITE" id="PS00061">
    <property type="entry name" value="ADH_SHORT"/>
    <property type="match status" value="1"/>
</dbReference>
<dbReference type="Gene3D" id="3.40.50.720">
    <property type="entry name" value="NAD(P)-binding Rossmann-like Domain"/>
    <property type="match status" value="1"/>
</dbReference>
<protein>
    <submittedName>
        <fullName evidence="3">Beta-ketoacyl-ACP reductase</fullName>
    </submittedName>
</protein>
<dbReference type="PRINTS" id="PR00081">
    <property type="entry name" value="GDHRDH"/>
</dbReference>
<evidence type="ECO:0000256" key="1">
    <source>
        <dbReference type="ARBA" id="ARBA00006484"/>
    </source>
</evidence>
<gene>
    <name evidence="3" type="primary">fabG</name>
    <name evidence="3" type="ORF">GCM10011571_28880</name>
</gene>
<dbReference type="AlphaFoldDB" id="A0A8J2VJB3"/>
<evidence type="ECO:0000256" key="2">
    <source>
        <dbReference type="ARBA" id="ARBA00023002"/>
    </source>
</evidence>
<comment type="similarity">
    <text evidence="1">Belongs to the short-chain dehydrogenases/reductases (SDR) family.</text>
</comment>
<keyword evidence="2" id="KW-0560">Oxidoreductase</keyword>